<dbReference type="HOGENOM" id="CLU_2782897_0_0_1"/>
<dbReference type="Proteomes" id="UP000054018">
    <property type="component" value="Unassembled WGS sequence"/>
</dbReference>
<dbReference type="AlphaFoldDB" id="A0A0D0A4A5"/>
<sequence>MRPVDLPGIDAGSKMELHTSGTLDNHAAQVLGDHSSYFLSDHETRLLRSPAKHISDDHTTGGGVGDCGNFDESKFNSEQVVGL</sequence>
<name>A0A0D0A4A5_9AGAM</name>
<accession>A0A0D0A4A5</accession>
<protein>
    <submittedName>
        <fullName evidence="1">Uncharacterized protein</fullName>
    </submittedName>
</protein>
<reference evidence="2" key="2">
    <citation type="submission" date="2015-01" db="EMBL/GenBank/DDBJ databases">
        <title>Evolutionary Origins and Diversification of the Mycorrhizal Mutualists.</title>
        <authorList>
            <consortium name="DOE Joint Genome Institute"/>
            <consortium name="Mycorrhizal Genomics Consortium"/>
            <person name="Kohler A."/>
            <person name="Kuo A."/>
            <person name="Nagy L.G."/>
            <person name="Floudas D."/>
            <person name="Copeland A."/>
            <person name="Barry K.W."/>
            <person name="Cichocki N."/>
            <person name="Veneault-Fourrey C."/>
            <person name="LaButti K."/>
            <person name="Lindquist E.A."/>
            <person name="Lipzen A."/>
            <person name="Lundell T."/>
            <person name="Morin E."/>
            <person name="Murat C."/>
            <person name="Riley R."/>
            <person name="Ohm R."/>
            <person name="Sun H."/>
            <person name="Tunlid A."/>
            <person name="Henrissat B."/>
            <person name="Grigoriev I.V."/>
            <person name="Hibbett D.S."/>
            <person name="Martin F."/>
        </authorList>
    </citation>
    <scope>NUCLEOTIDE SEQUENCE [LARGE SCALE GENOMIC DNA]</scope>
    <source>
        <strain evidence="2">441</strain>
    </source>
</reference>
<feature type="non-terminal residue" evidence="1">
    <location>
        <position position="83"/>
    </location>
</feature>
<evidence type="ECO:0000313" key="2">
    <source>
        <dbReference type="Proteomes" id="UP000054018"/>
    </source>
</evidence>
<keyword evidence="2" id="KW-1185">Reference proteome</keyword>
<proteinExistence type="predicted"/>
<dbReference type="EMBL" id="KN833699">
    <property type="protein sequence ID" value="KIK26878.1"/>
    <property type="molecule type" value="Genomic_DNA"/>
</dbReference>
<organism evidence="1 2">
    <name type="scientific">Pisolithus microcarpus 441</name>
    <dbReference type="NCBI Taxonomy" id="765257"/>
    <lineage>
        <taxon>Eukaryota</taxon>
        <taxon>Fungi</taxon>
        <taxon>Dikarya</taxon>
        <taxon>Basidiomycota</taxon>
        <taxon>Agaricomycotina</taxon>
        <taxon>Agaricomycetes</taxon>
        <taxon>Agaricomycetidae</taxon>
        <taxon>Boletales</taxon>
        <taxon>Sclerodermatineae</taxon>
        <taxon>Pisolithaceae</taxon>
        <taxon>Pisolithus</taxon>
    </lineage>
</organism>
<reference evidence="1 2" key="1">
    <citation type="submission" date="2014-04" db="EMBL/GenBank/DDBJ databases">
        <authorList>
            <consortium name="DOE Joint Genome Institute"/>
            <person name="Kuo A."/>
            <person name="Kohler A."/>
            <person name="Costa M.D."/>
            <person name="Nagy L.G."/>
            <person name="Floudas D."/>
            <person name="Copeland A."/>
            <person name="Barry K.W."/>
            <person name="Cichocki N."/>
            <person name="Veneault-Fourrey C."/>
            <person name="LaButti K."/>
            <person name="Lindquist E.A."/>
            <person name="Lipzen A."/>
            <person name="Lundell T."/>
            <person name="Morin E."/>
            <person name="Murat C."/>
            <person name="Sun H."/>
            <person name="Tunlid A."/>
            <person name="Henrissat B."/>
            <person name="Grigoriev I.V."/>
            <person name="Hibbett D.S."/>
            <person name="Martin F."/>
            <person name="Nordberg H.P."/>
            <person name="Cantor M.N."/>
            <person name="Hua S.X."/>
        </authorList>
    </citation>
    <scope>NUCLEOTIDE SEQUENCE [LARGE SCALE GENOMIC DNA]</scope>
    <source>
        <strain evidence="1 2">441</strain>
    </source>
</reference>
<gene>
    <name evidence="1" type="ORF">PISMIDRAFT_675493</name>
</gene>
<evidence type="ECO:0000313" key="1">
    <source>
        <dbReference type="EMBL" id="KIK26878.1"/>
    </source>
</evidence>